<accession>A0A2P5AZ16</accession>
<evidence type="ECO:0000313" key="2">
    <source>
        <dbReference type="EMBL" id="PON41785.1"/>
    </source>
</evidence>
<feature type="transmembrane region" description="Helical" evidence="1">
    <location>
        <begin position="12"/>
        <end position="34"/>
    </location>
</feature>
<proteinExistence type="predicted"/>
<keyword evidence="3" id="KW-1185">Reference proteome</keyword>
<comment type="caution">
    <text evidence="2">The sequence shown here is derived from an EMBL/GenBank/DDBJ whole genome shotgun (WGS) entry which is preliminary data.</text>
</comment>
<organism evidence="2 3">
    <name type="scientific">Parasponia andersonii</name>
    <name type="common">Sponia andersonii</name>
    <dbReference type="NCBI Taxonomy" id="3476"/>
    <lineage>
        <taxon>Eukaryota</taxon>
        <taxon>Viridiplantae</taxon>
        <taxon>Streptophyta</taxon>
        <taxon>Embryophyta</taxon>
        <taxon>Tracheophyta</taxon>
        <taxon>Spermatophyta</taxon>
        <taxon>Magnoliopsida</taxon>
        <taxon>eudicotyledons</taxon>
        <taxon>Gunneridae</taxon>
        <taxon>Pentapetalae</taxon>
        <taxon>rosids</taxon>
        <taxon>fabids</taxon>
        <taxon>Rosales</taxon>
        <taxon>Cannabaceae</taxon>
        <taxon>Parasponia</taxon>
    </lineage>
</organism>
<evidence type="ECO:0000256" key="1">
    <source>
        <dbReference type="SAM" id="Phobius"/>
    </source>
</evidence>
<keyword evidence="1" id="KW-0472">Membrane</keyword>
<sequence>MLCKLQKVDVVIMPRFTSSILILSFEAFLPICIIESKIQQNINMLIYD</sequence>
<gene>
    <name evidence="2" type="ORF">PanWU01x14_286850</name>
</gene>
<keyword evidence="1" id="KW-1133">Transmembrane helix</keyword>
<evidence type="ECO:0000313" key="3">
    <source>
        <dbReference type="Proteomes" id="UP000237105"/>
    </source>
</evidence>
<dbReference type="AlphaFoldDB" id="A0A2P5AZ16"/>
<keyword evidence="1" id="KW-0812">Transmembrane</keyword>
<reference evidence="3" key="1">
    <citation type="submission" date="2016-06" db="EMBL/GenBank/DDBJ databases">
        <title>Parallel loss of symbiosis genes in relatives of nitrogen-fixing non-legume Parasponia.</title>
        <authorList>
            <person name="Van Velzen R."/>
            <person name="Holmer R."/>
            <person name="Bu F."/>
            <person name="Rutten L."/>
            <person name="Van Zeijl A."/>
            <person name="Liu W."/>
            <person name="Santuari L."/>
            <person name="Cao Q."/>
            <person name="Sharma T."/>
            <person name="Shen D."/>
            <person name="Roswanjaya Y."/>
            <person name="Wardhani T."/>
            <person name="Kalhor M.S."/>
            <person name="Jansen J."/>
            <person name="Van den Hoogen J."/>
            <person name="Gungor B."/>
            <person name="Hartog M."/>
            <person name="Hontelez J."/>
            <person name="Verver J."/>
            <person name="Yang W.-C."/>
            <person name="Schijlen E."/>
            <person name="Repin R."/>
            <person name="Schilthuizen M."/>
            <person name="Schranz E."/>
            <person name="Heidstra R."/>
            <person name="Miyata K."/>
            <person name="Fedorova E."/>
            <person name="Kohlen W."/>
            <person name="Bisseling T."/>
            <person name="Smit S."/>
            <person name="Geurts R."/>
        </authorList>
    </citation>
    <scope>NUCLEOTIDE SEQUENCE [LARGE SCALE GENOMIC DNA]</scope>
    <source>
        <strain evidence="3">cv. WU1-14</strain>
    </source>
</reference>
<protein>
    <submittedName>
        <fullName evidence="2">Uncharacterized protein</fullName>
    </submittedName>
</protein>
<dbReference type="EMBL" id="JXTB01000407">
    <property type="protein sequence ID" value="PON41785.1"/>
    <property type="molecule type" value="Genomic_DNA"/>
</dbReference>
<dbReference type="Proteomes" id="UP000237105">
    <property type="component" value="Unassembled WGS sequence"/>
</dbReference>
<name>A0A2P5AZ16_PARAD</name>